<evidence type="ECO:0000256" key="1">
    <source>
        <dbReference type="ARBA" id="ARBA00009023"/>
    </source>
</evidence>
<comment type="caution">
    <text evidence="5">The sequence shown here is derived from an EMBL/GenBank/DDBJ whole genome shotgun (WGS) entry which is preliminary data.</text>
</comment>
<keyword evidence="3 4" id="KW-0732">Signal</keyword>
<evidence type="ECO:0000256" key="4">
    <source>
        <dbReference type="SAM" id="SignalP"/>
    </source>
</evidence>
<gene>
    <name evidence="5" type="ORF">GCM10007392_32270</name>
</gene>
<reference evidence="5" key="2">
    <citation type="submission" date="2020-09" db="EMBL/GenBank/DDBJ databases">
        <authorList>
            <person name="Sun Q."/>
            <person name="Kim S."/>
        </authorList>
    </citation>
    <scope>NUCLEOTIDE SEQUENCE</scope>
    <source>
        <strain evidence="5">KCTC 22169</strain>
    </source>
</reference>
<name>A0A918KFX7_9GAMM</name>
<evidence type="ECO:0008006" key="7">
    <source>
        <dbReference type="Google" id="ProtNLM"/>
    </source>
</evidence>
<protein>
    <recommendedName>
        <fullName evidence="7">C4-dicarboxylate ABC transporter</fullName>
    </recommendedName>
</protein>
<dbReference type="RefSeq" id="WP_189610544.1">
    <property type="nucleotide sequence ID" value="NZ_BMXR01000008.1"/>
</dbReference>
<reference evidence="5" key="1">
    <citation type="journal article" date="2014" name="Int. J. Syst. Evol. Microbiol.">
        <title>Complete genome sequence of Corynebacterium casei LMG S-19264T (=DSM 44701T), isolated from a smear-ripened cheese.</title>
        <authorList>
            <consortium name="US DOE Joint Genome Institute (JGI-PGF)"/>
            <person name="Walter F."/>
            <person name="Albersmeier A."/>
            <person name="Kalinowski J."/>
            <person name="Ruckert C."/>
        </authorList>
    </citation>
    <scope>NUCLEOTIDE SEQUENCE</scope>
    <source>
        <strain evidence="5">KCTC 22169</strain>
    </source>
</reference>
<dbReference type="Gene3D" id="3.40.190.170">
    <property type="entry name" value="Bacterial extracellular solute-binding protein, family 7"/>
    <property type="match status" value="1"/>
</dbReference>
<keyword evidence="6" id="KW-1185">Reference proteome</keyword>
<proteinExistence type="inferred from homology"/>
<dbReference type="AlphaFoldDB" id="A0A918KFX7"/>
<dbReference type="SUPFAM" id="SSF53850">
    <property type="entry name" value="Periplasmic binding protein-like II"/>
    <property type="match status" value="1"/>
</dbReference>
<evidence type="ECO:0000256" key="2">
    <source>
        <dbReference type="ARBA" id="ARBA00022448"/>
    </source>
</evidence>
<dbReference type="PANTHER" id="PTHR33376">
    <property type="match status" value="1"/>
</dbReference>
<feature type="signal peptide" evidence="4">
    <location>
        <begin position="1"/>
        <end position="24"/>
    </location>
</feature>
<dbReference type="InterPro" id="IPR018389">
    <property type="entry name" value="DctP_fam"/>
</dbReference>
<sequence length="335" mass="36823">MTVFDRILKTLVFTGLTVLSLAAAAETLKISTQYPDGNAVLNELKRAAQAIEEQTEGRLELKFYPGGVMGDDQAVQRKIRIGQLHGALIQSGALASAYPDAQVLNAPLLFRNYEEVDAVRAELDPVIEAGLADNGWQTFGLIEAGFAYGMSQQPITTMDNLKQQKLWLPANDPLSEQIARAFDINPIVLNVGDVLTALQTGAIDAVVVPPVGAITLQWYSRLDYLTDAPFMYTYGVVALSDRAYRRLPDADRAILDAELRKASATIDEQNRVDNQAALEALKKLGIEVVEPGPEDMAELQRESEAATSVLIRDDQFSQSIYERVRALIERVRTDS</sequence>
<dbReference type="EMBL" id="BMXR01000008">
    <property type="protein sequence ID" value="GGX61963.1"/>
    <property type="molecule type" value="Genomic_DNA"/>
</dbReference>
<dbReference type="NCBIfam" id="NF037995">
    <property type="entry name" value="TRAP_S1"/>
    <property type="match status" value="1"/>
</dbReference>
<dbReference type="Proteomes" id="UP000626148">
    <property type="component" value="Unassembled WGS sequence"/>
</dbReference>
<dbReference type="PANTHER" id="PTHR33376:SF7">
    <property type="entry name" value="C4-DICARBOXYLATE-BINDING PROTEIN DCTB"/>
    <property type="match status" value="1"/>
</dbReference>
<keyword evidence="2" id="KW-0813">Transport</keyword>
<evidence type="ECO:0000313" key="5">
    <source>
        <dbReference type="EMBL" id="GGX61963.1"/>
    </source>
</evidence>
<dbReference type="InterPro" id="IPR038404">
    <property type="entry name" value="TRAP_DctP_sf"/>
</dbReference>
<evidence type="ECO:0000313" key="6">
    <source>
        <dbReference type="Proteomes" id="UP000626148"/>
    </source>
</evidence>
<feature type="chain" id="PRO_5037915664" description="C4-dicarboxylate ABC transporter" evidence="4">
    <location>
        <begin position="25"/>
        <end position="335"/>
    </location>
</feature>
<dbReference type="GO" id="GO:0055085">
    <property type="term" value="P:transmembrane transport"/>
    <property type="evidence" value="ECO:0007669"/>
    <property type="project" value="InterPro"/>
</dbReference>
<evidence type="ECO:0000256" key="3">
    <source>
        <dbReference type="ARBA" id="ARBA00022729"/>
    </source>
</evidence>
<dbReference type="CDD" id="cd13670">
    <property type="entry name" value="PBP2_TRAP_Tp0957_like"/>
    <property type="match status" value="1"/>
</dbReference>
<dbReference type="Pfam" id="PF03480">
    <property type="entry name" value="DctP"/>
    <property type="match status" value="1"/>
</dbReference>
<comment type="similarity">
    <text evidence="1">Belongs to the bacterial solute-binding protein 7 family.</text>
</comment>
<accession>A0A918KFX7</accession>
<organism evidence="5 6">
    <name type="scientific">Saccharospirillum salsuginis</name>
    <dbReference type="NCBI Taxonomy" id="418750"/>
    <lineage>
        <taxon>Bacteria</taxon>
        <taxon>Pseudomonadati</taxon>
        <taxon>Pseudomonadota</taxon>
        <taxon>Gammaproteobacteria</taxon>
        <taxon>Oceanospirillales</taxon>
        <taxon>Saccharospirillaceae</taxon>
        <taxon>Saccharospirillum</taxon>
    </lineage>
</organism>